<accession>A0A1F4PND9</accession>
<protein>
    <submittedName>
        <fullName evidence="2">Uncharacterized protein</fullName>
    </submittedName>
</protein>
<proteinExistence type="predicted"/>
<reference evidence="2 3" key="1">
    <citation type="journal article" date="2016" name="Nat. Commun.">
        <title>Thousands of microbial genomes shed light on interconnected biogeochemical processes in an aquifer system.</title>
        <authorList>
            <person name="Anantharaman K."/>
            <person name="Brown C.T."/>
            <person name="Hug L.A."/>
            <person name="Sharon I."/>
            <person name="Castelle C.J."/>
            <person name="Probst A.J."/>
            <person name="Thomas B.C."/>
            <person name="Singh A."/>
            <person name="Wilkins M.J."/>
            <person name="Karaoz U."/>
            <person name="Brodie E.L."/>
            <person name="Williams K.H."/>
            <person name="Hubbard S.S."/>
            <person name="Banfield J.F."/>
        </authorList>
    </citation>
    <scope>NUCLEOTIDE SEQUENCE [LARGE SCALE GENOMIC DNA]</scope>
</reference>
<evidence type="ECO:0000313" key="2">
    <source>
        <dbReference type="EMBL" id="OGB85201.1"/>
    </source>
</evidence>
<comment type="caution">
    <text evidence="2">The sequence shown here is derived from an EMBL/GenBank/DDBJ whole genome shotgun (WGS) entry which is preliminary data.</text>
</comment>
<gene>
    <name evidence="2" type="ORF">A2994_03550</name>
</gene>
<dbReference type="EMBL" id="METE01000009">
    <property type="protein sequence ID" value="OGB85201.1"/>
    <property type="molecule type" value="Genomic_DNA"/>
</dbReference>
<dbReference type="Proteomes" id="UP000179010">
    <property type="component" value="Unassembled WGS sequence"/>
</dbReference>
<organism evidence="2 3">
    <name type="scientific">candidate division Kazan bacterium RIFCSPLOWO2_01_FULL_48_13</name>
    <dbReference type="NCBI Taxonomy" id="1798539"/>
    <lineage>
        <taxon>Bacteria</taxon>
        <taxon>Bacteria division Kazan-3B-28</taxon>
    </lineage>
</organism>
<evidence type="ECO:0000313" key="3">
    <source>
        <dbReference type="Proteomes" id="UP000179010"/>
    </source>
</evidence>
<feature type="region of interest" description="Disordered" evidence="1">
    <location>
        <begin position="1068"/>
        <end position="1088"/>
    </location>
</feature>
<dbReference type="AlphaFoldDB" id="A0A1F4PND9"/>
<sequence length="1088" mass="124773">MQPDNNPESARPIEPVTPIDKETGKLAVEKLDQLKELYEIAPDQLRNMSNKKQNSINRKQQSIKDWFAEQLGENEEEMRHRADAIEQYILSQKRSDAQKRADFFYTHIVGPHYGRIPSQIPVAEKEKDPPVPEAAEDQGEKDLERFKKAAERGVIVQRKTEDSSDLDGNVAVMLMKRAGVITDSTPVFYVEHEQLDKFMAKHPEIAIMIDISPEEAAGMDHGQHRDGLASSLTPDGGRIYFDHHGPASDPKSPSAARQVYEHLIRLGALTDSAPTQNLLDFVDAQDNKNYYSANFDIVKTARNAFGLMQLQVDRDGKFSHFLHQVDPATKELRPGFISLMELTGKDPAKSIPNTELNRLGIDKAMVQQVEKHIKAAVKQVDKLREQGMIIKTRYGSELMIDIDKSATKYLHSIDYTDVLYAAGIKTRVSYFRQPSGEYTLFVASNDPKIKVAQLAKRFGGLTVRNMYFWQLWREEQGAPRPMQLAEELDVEPEELKKITKLEAEYPRTVYEETIKQKNEKGCVLACLANIAKYVFGEDAAQIEGYLRSRLGKDFDETKGTNIAATRQLIEKLGYAAIQPDNFDELRQELEAGIEPNGKGRGAIMWVNRHATALYLQLNRITKQLEIVYHDPRQTPDLDHPSVQVLKYTEENLEKFLSAGRQTGEKPYAHILIVGAEGARPVTGQASRLEDAISKLPLSERIREEHQLNPDIRIQKILDRYRPKADFSKLREDWYQKIPAVSTIMGWKFSSLSLQHPKNVEVEYNRVLAEAHQWETDRILQDREFIDQFLADHPDLFEGDLAVAGENGVKRYHPEYEKALQARIDILEMRYLSECVDVAKQTEVLKASEGEFADRIKLKIEALEQIVRDWGPEWLDAEQTHEYLRPKELQIQKPLTTEGMIGIWGERSDLTTKYYLLIDSLSTHPASSVIRKAGRDWLGLRGMWEDLDWEKELMKSRSALMLAQMRQFDPEEDLKLADAFDAMTPEDRKVFDHMRKELSGDHLYYQKLSGPEIWGKLTYIDGALRSEQAREFIELQRQQTESYYRFLSTVMLIRLLVKDYGYEQMRPAIEPLPPKNRKKGTIPPPPSLI</sequence>
<name>A0A1F4PND9_UNCK3</name>
<feature type="region of interest" description="Disordered" evidence="1">
    <location>
        <begin position="1"/>
        <end position="22"/>
    </location>
</feature>
<evidence type="ECO:0000256" key="1">
    <source>
        <dbReference type="SAM" id="MobiDB-lite"/>
    </source>
</evidence>
<dbReference type="STRING" id="1798539.A2994_03550"/>